<accession>A0A2N0Z424</accession>
<dbReference type="AlphaFoldDB" id="A0A2N0Z424"/>
<dbReference type="EMBL" id="PISE01000015">
    <property type="protein sequence ID" value="PKG24244.1"/>
    <property type="molecule type" value="Genomic_DNA"/>
</dbReference>
<evidence type="ECO:0000259" key="1">
    <source>
        <dbReference type="PROSITE" id="PS51781"/>
    </source>
</evidence>
<name>A0A2N0Z424_9BACI</name>
<evidence type="ECO:0000313" key="3">
    <source>
        <dbReference type="Proteomes" id="UP000233375"/>
    </source>
</evidence>
<dbReference type="PANTHER" id="PTHR34408:SF1">
    <property type="entry name" value="GLYCOSYL HYDROLASE FAMILY 19 DOMAIN-CONTAINING PROTEIN HI_1415"/>
    <property type="match status" value="1"/>
</dbReference>
<dbReference type="PROSITE" id="PS51781">
    <property type="entry name" value="SH3B"/>
    <property type="match status" value="1"/>
</dbReference>
<dbReference type="Gene3D" id="2.30.30.40">
    <property type="entry name" value="SH3 Domains"/>
    <property type="match status" value="1"/>
</dbReference>
<reference evidence="2 3" key="1">
    <citation type="journal article" date="2003" name="Int. J. Syst. Evol. Microbiol.">
        <title>Bacillus nealsonii sp. nov., isolated from a spacecraft-assembly facility, whose spores are gamma-radiation resistant.</title>
        <authorList>
            <person name="Venkateswaran K."/>
            <person name="Kempf M."/>
            <person name="Chen F."/>
            <person name="Satomi M."/>
            <person name="Nicholson W."/>
            <person name="Kern R."/>
        </authorList>
    </citation>
    <scope>NUCLEOTIDE SEQUENCE [LARGE SCALE GENOMIC DNA]</scope>
    <source>
        <strain evidence="2 3">FO-92</strain>
    </source>
</reference>
<dbReference type="InterPro" id="IPR052354">
    <property type="entry name" value="Cell_Wall_Dynamics_Protein"/>
</dbReference>
<dbReference type="RefSeq" id="WP_101176590.1">
    <property type="nucleotide sequence ID" value="NZ_PISE01000015.1"/>
</dbReference>
<dbReference type="Pfam" id="PF08239">
    <property type="entry name" value="SH3_3"/>
    <property type="match status" value="1"/>
</dbReference>
<dbReference type="SMART" id="SM00287">
    <property type="entry name" value="SH3b"/>
    <property type="match status" value="1"/>
</dbReference>
<dbReference type="Proteomes" id="UP000233375">
    <property type="component" value="Unassembled WGS sequence"/>
</dbReference>
<dbReference type="OrthoDB" id="2844268at2"/>
<keyword evidence="3" id="KW-1185">Reference proteome</keyword>
<sequence length="236" mass="27444">MKSKLLKGLLSFFLVLGIFIPFSEVKAEAAAKKGEVDIKSGVLNMRSGPGTKYKIVETLKDNTIVSVYSSKNGWIQIKYKNKNGYVSDDYLKIYSSMSVSNARKLVQEADKTQRITWEKNYTKVQINSIMASKFKKSYIDKYIKQQFRKAGKNKNGTQLYHIMETEIWGLALYPIDWDLKYEPKKPVISSYKKNGQEYLLVSQYHLNEMDGNKTTTIYFQKDGSKWKVYDHRVKYE</sequence>
<organism evidence="2 3">
    <name type="scientific">Niallia nealsonii</name>
    <dbReference type="NCBI Taxonomy" id="115979"/>
    <lineage>
        <taxon>Bacteria</taxon>
        <taxon>Bacillati</taxon>
        <taxon>Bacillota</taxon>
        <taxon>Bacilli</taxon>
        <taxon>Bacillales</taxon>
        <taxon>Bacillaceae</taxon>
        <taxon>Niallia</taxon>
    </lineage>
</organism>
<feature type="domain" description="SH3b" evidence="1">
    <location>
        <begin position="33"/>
        <end position="95"/>
    </location>
</feature>
<dbReference type="InterPro" id="IPR003646">
    <property type="entry name" value="SH3-like_bac-type"/>
</dbReference>
<gene>
    <name evidence="2" type="ORF">CWS01_07585</name>
</gene>
<protein>
    <recommendedName>
        <fullName evidence="1">SH3b domain-containing protein</fullName>
    </recommendedName>
</protein>
<dbReference type="PANTHER" id="PTHR34408">
    <property type="entry name" value="FAMILY PROTEIN, PUTATIVE-RELATED"/>
    <property type="match status" value="1"/>
</dbReference>
<proteinExistence type="predicted"/>
<comment type="caution">
    <text evidence="2">The sequence shown here is derived from an EMBL/GenBank/DDBJ whole genome shotgun (WGS) entry which is preliminary data.</text>
</comment>
<evidence type="ECO:0000313" key="2">
    <source>
        <dbReference type="EMBL" id="PKG24244.1"/>
    </source>
</evidence>